<dbReference type="EMBL" id="FMYH01000002">
    <property type="protein sequence ID" value="SDC33629.1"/>
    <property type="molecule type" value="Genomic_DNA"/>
</dbReference>
<evidence type="ECO:0000256" key="1">
    <source>
        <dbReference type="SAM" id="Phobius"/>
    </source>
</evidence>
<keyword evidence="1" id="KW-0812">Transmembrane</keyword>
<dbReference type="Pfam" id="PF04306">
    <property type="entry name" value="DUF456"/>
    <property type="match status" value="1"/>
</dbReference>
<reference evidence="2 3" key="1">
    <citation type="submission" date="2016-09" db="EMBL/GenBank/DDBJ databases">
        <authorList>
            <person name="Capua I."/>
            <person name="De Benedictis P."/>
            <person name="Joannis T."/>
            <person name="Lombin L.H."/>
            <person name="Cattoli G."/>
        </authorList>
    </citation>
    <scope>NUCLEOTIDE SEQUENCE [LARGE SCALE GENOMIC DNA]</scope>
    <source>
        <strain evidence="2 3">ISLP-3</strain>
    </source>
</reference>
<feature type="transmembrane region" description="Helical" evidence="1">
    <location>
        <begin position="7"/>
        <end position="40"/>
    </location>
</feature>
<accession>A0A1G6KRB0</accession>
<feature type="transmembrane region" description="Helical" evidence="1">
    <location>
        <begin position="80"/>
        <end position="111"/>
    </location>
</feature>
<evidence type="ECO:0000313" key="3">
    <source>
        <dbReference type="Proteomes" id="UP000199039"/>
    </source>
</evidence>
<keyword evidence="1" id="KW-1133">Transmembrane helix</keyword>
<dbReference type="STRING" id="1814289.SAMN05216410_1666"/>
<feature type="transmembrane region" description="Helical" evidence="1">
    <location>
        <begin position="131"/>
        <end position="159"/>
    </location>
</feature>
<dbReference type="Proteomes" id="UP000199039">
    <property type="component" value="Unassembled WGS sequence"/>
</dbReference>
<feature type="transmembrane region" description="Helical" evidence="1">
    <location>
        <begin position="46"/>
        <end position="68"/>
    </location>
</feature>
<organism evidence="2 3">
    <name type="scientific">Sanguibacter gelidistatuariae</name>
    <dbReference type="NCBI Taxonomy" id="1814289"/>
    <lineage>
        <taxon>Bacteria</taxon>
        <taxon>Bacillati</taxon>
        <taxon>Actinomycetota</taxon>
        <taxon>Actinomycetes</taxon>
        <taxon>Micrococcales</taxon>
        <taxon>Sanguibacteraceae</taxon>
        <taxon>Sanguibacter</taxon>
    </lineage>
</organism>
<dbReference type="AlphaFoldDB" id="A0A1G6KRB0"/>
<sequence length="160" mass="16194">MSAAQEIVVGVVILLGIVGGTTQLVPGGLIVLGAILVWTLMTGGALAWLVLAFAVVAIVGSGVVKYVFAGRHMNRAEVPASTLVVGMVAGVVGFFVIPVVGLFVGFVGGIYVCELSRRRDHALAWTATRAALAATGLTILVELAGSLVAGGTWLLAVVLG</sequence>
<dbReference type="InterPro" id="IPR007403">
    <property type="entry name" value="DUF456"/>
</dbReference>
<protein>
    <recommendedName>
        <fullName evidence="4">DUF456 domain-containing protein</fullName>
    </recommendedName>
</protein>
<keyword evidence="1" id="KW-0472">Membrane</keyword>
<proteinExistence type="predicted"/>
<evidence type="ECO:0008006" key="4">
    <source>
        <dbReference type="Google" id="ProtNLM"/>
    </source>
</evidence>
<dbReference type="RefSeq" id="WP_093182290.1">
    <property type="nucleotide sequence ID" value="NZ_FMYH01000002.1"/>
</dbReference>
<gene>
    <name evidence="2" type="ORF">SAMN05216410_1666</name>
</gene>
<evidence type="ECO:0000313" key="2">
    <source>
        <dbReference type="EMBL" id="SDC33629.1"/>
    </source>
</evidence>
<keyword evidence="3" id="KW-1185">Reference proteome</keyword>
<name>A0A1G6KRB0_9MICO</name>